<evidence type="ECO:0000313" key="8">
    <source>
        <dbReference type="EMBL" id="SKA76128.1"/>
    </source>
</evidence>
<dbReference type="CDD" id="cd00432">
    <property type="entry name" value="Ribosomal_L18_L5e"/>
    <property type="match status" value="1"/>
</dbReference>
<keyword evidence="4 7" id="KW-0689">Ribosomal protein</keyword>
<comment type="similarity">
    <text evidence="1 7">Belongs to the universal ribosomal protein uL18 family.</text>
</comment>
<dbReference type="HAMAP" id="MF_01337_B">
    <property type="entry name" value="Ribosomal_uL18_B"/>
    <property type="match status" value="1"/>
</dbReference>
<sequence>MKKSKELARRRRKIRIRKKISGTADRPRLCVYRSNMHVYAQLVDDVTGTTLASTSTLALSKGEGVSLKSNKEGAARVGEAIATLAKERNIETVVFDRSGYIYHGKIKALADGAREAGLKF</sequence>
<dbReference type="AlphaFoldDB" id="A0A1T4WGP3"/>
<keyword evidence="2 7" id="KW-0699">rRNA-binding</keyword>
<evidence type="ECO:0000313" key="9">
    <source>
        <dbReference type="Proteomes" id="UP000189733"/>
    </source>
</evidence>
<dbReference type="InterPro" id="IPR004389">
    <property type="entry name" value="Ribosomal_uL18_bac-type"/>
</dbReference>
<dbReference type="InterPro" id="IPR057268">
    <property type="entry name" value="Ribosomal_L18"/>
</dbReference>
<dbReference type="STRING" id="1121442.SAMN02745702_02179"/>
<evidence type="ECO:0000256" key="5">
    <source>
        <dbReference type="ARBA" id="ARBA00023274"/>
    </source>
</evidence>
<dbReference type="InterPro" id="IPR005484">
    <property type="entry name" value="Ribosomal_uL18_bac/plant/anim"/>
</dbReference>
<evidence type="ECO:0000256" key="4">
    <source>
        <dbReference type="ARBA" id="ARBA00022980"/>
    </source>
</evidence>
<protein>
    <recommendedName>
        <fullName evidence="6 7">Large ribosomal subunit protein uL18</fullName>
    </recommendedName>
</protein>
<keyword evidence="9" id="KW-1185">Reference proteome</keyword>
<dbReference type="GO" id="GO:0008097">
    <property type="term" value="F:5S rRNA binding"/>
    <property type="evidence" value="ECO:0007669"/>
    <property type="project" value="TreeGrafter"/>
</dbReference>
<organism evidence="8 9">
    <name type="scientific">Desulfobaculum bizertense DSM 18034</name>
    <dbReference type="NCBI Taxonomy" id="1121442"/>
    <lineage>
        <taxon>Bacteria</taxon>
        <taxon>Pseudomonadati</taxon>
        <taxon>Thermodesulfobacteriota</taxon>
        <taxon>Desulfovibrionia</taxon>
        <taxon>Desulfovibrionales</taxon>
        <taxon>Desulfovibrionaceae</taxon>
        <taxon>Desulfobaculum</taxon>
    </lineage>
</organism>
<dbReference type="GO" id="GO:0003735">
    <property type="term" value="F:structural constituent of ribosome"/>
    <property type="evidence" value="ECO:0007669"/>
    <property type="project" value="InterPro"/>
</dbReference>
<dbReference type="PANTHER" id="PTHR12899">
    <property type="entry name" value="39S RIBOSOMAL PROTEIN L18, MITOCHONDRIAL"/>
    <property type="match status" value="1"/>
</dbReference>
<dbReference type="GO" id="GO:0006412">
    <property type="term" value="P:translation"/>
    <property type="evidence" value="ECO:0007669"/>
    <property type="project" value="UniProtKB-UniRule"/>
</dbReference>
<dbReference type="Proteomes" id="UP000189733">
    <property type="component" value="Unassembled WGS sequence"/>
</dbReference>
<evidence type="ECO:0000256" key="1">
    <source>
        <dbReference type="ARBA" id="ARBA00007116"/>
    </source>
</evidence>
<dbReference type="EMBL" id="FUYA01000007">
    <property type="protein sequence ID" value="SKA76128.1"/>
    <property type="molecule type" value="Genomic_DNA"/>
</dbReference>
<dbReference type="Pfam" id="PF00861">
    <property type="entry name" value="Ribosomal_L18p"/>
    <property type="match status" value="1"/>
</dbReference>
<reference evidence="8 9" key="1">
    <citation type="submission" date="2017-02" db="EMBL/GenBank/DDBJ databases">
        <authorList>
            <person name="Peterson S.W."/>
        </authorList>
    </citation>
    <scope>NUCLEOTIDE SEQUENCE [LARGE SCALE GENOMIC DNA]</scope>
    <source>
        <strain evidence="8 9">DSM 18034</strain>
    </source>
</reference>
<proteinExistence type="inferred from homology"/>
<dbReference type="OrthoDB" id="9810939at2"/>
<evidence type="ECO:0000256" key="3">
    <source>
        <dbReference type="ARBA" id="ARBA00022884"/>
    </source>
</evidence>
<evidence type="ECO:0000256" key="7">
    <source>
        <dbReference type="HAMAP-Rule" id="MF_01337"/>
    </source>
</evidence>
<comment type="subunit">
    <text evidence="7">Part of the 50S ribosomal subunit; part of the 5S rRNA/L5/L18/L25 subcomplex. Contacts the 5S and 23S rRNAs.</text>
</comment>
<dbReference type="GO" id="GO:0022625">
    <property type="term" value="C:cytosolic large ribosomal subunit"/>
    <property type="evidence" value="ECO:0007669"/>
    <property type="project" value="TreeGrafter"/>
</dbReference>
<accession>A0A1T4WGP3</accession>
<name>A0A1T4WGP3_9BACT</name>
<dbReference type="NCBIfam" id="TIGR00060">
    <property type="entry name" value="L18_bact"/>
    <property type="match status" value="1"/>
</dbReference>
<keyword evidence="5 7" id="KW-0687">Ribonucleoprotein</keyword>
<dbReference type="SUPFAM" id="SSF53137">
    <property type="entry name" value="Translational machinery components"/>
    <property type="match status" value="1"/>
</dbReference>
<dbReference type="RefSeq" id="WP_078685463.1">
    <property type="nucleotide sequence ID" value="NZ_FUYA01000007.1"/>
</dbReference>
<dbReference type="FunFam" id="3.30.420.100:FF:000001">
    <property type="entry name" value="50S ribosomal protein L18"/>
    <property type="match status" value="1"/>
</dbReference>
<dbReference type="Gene3D" id="3.30.420.100">
    <property type="match status" value="1"/>
</dbReference>
<keyword evidence="3 7" id="KW-0694">RNA-binding</keyword>
<comment type="function">
    <text evidence="7">This is one of the proteins that bind and probably mediate the attachment of the 5S RNA into the large ribosomal subunit, where it forms part of the central protuberance.</text>
</comment>
<evidence type="ECO:0000256" key="6">
    <source>
        <dbReference type="ARBA" id="ARBA00035197"/>
    </source>
</evidence>
<gene>
    <name evidence="7" type="primary">rplR</name>
    <name evidence="8" type="ORF">SAMN02745702_02179</name>
</gene>
<evidence type="ECO:0000256" key="2">
    <source>
        <dbReference type="ARBA" id="ARBA00022730"/>
    </source>
</evidence>
<dbReference type="PANTHER" id="PTHR12899:SF3">
    <property type="entry name" value="LARGE RIBOSOMAL SUBUNIT PROTEIN UL18M"/>
    <property type="match status" value="1"/>
</dbReference>